<accession>A0ABC9WZH4</accession>
<reference evidence="2 3" key="1">
    <citation type="submission" date="2024-06" db="EMBL/GenBank/DDBJ databases">
        <title>The draft genome of Grus japonensis, version 3.</title>
        <authorList>
            <person name="Nabeshima K."/>
            <person name="Suzuki S."/>
            <person name="Onuma M."/>
        </authorList>
    </citation>
    <scope>NUCLEOTIDE SEQUENCE [LARGE SCALE GENOMIC DNA]</scope>
    <source>
        <strain evidence="2 3">451A</strain>
    </source>
</reference>
<keyword evidence="3" id="KW-1185">Reference proteome</keyword>
<dbReference type="Proteomes" id="UP001623348">
    <property type="component" value="Unassembled WGS sequence"/>
</dbReference>
<dbReference type="PANTHER" id="PTHR14917">
    <property type="entry name" value="SPERMATOGENESIS-ASSOCIATED PROTEIN 7"/>
    <property type="match status" value="1"/>
</dbReference>
<dbReference type="EMBL" id="BAAFJT010000005">
    <property type="protein sequence ID" value="GAB0190853.1"/>
    <property type="molecule type" value="Genomic_DNA"/>
</dbReference>
<feature type="compositionally biased region" description="Basic and acidic residues" evidence="1">
    <location>
        <begin position="612"/>
        <end position="625"/>
    </location>
</feature>
<feature type="compositionally biased region" description="Low complexity" evidence="1">
    <location>
        <begin position="270"/>
        <end position="295"/>
    </location>
</feature>
<feature type="compositionally biased region" description="Basic residues" evidence="1">
    <location>
        <begin position="361"/>
        <end position="370"/>
    </location>
</feature>
<dbReference type="PANTHER" id="PTHR14917:SF2">
    <property type="entry name" value="SPERMATOGENESIS-ASSOCIATED PROTEIN 7"/>
    <property type="match status" value="1"/>
</dbReference>
<evidence type="ECO:0000313" key="2">
    <source>
        <dbReference type="EMBL" id="GAB0190853.1"/>
    </source>
</evidence>
<feature type="region of interest" description="Disordered" evidence="1">
    <location>
        <begin position="260"/>
        <end position="295"/>
    </location>
</feature>
<dbReference type="Pfam" id="PF15244">
    <property type="entry name" value="HSD3"/>
    <property type="match status" value="1"/>
</dbReference>
<name>A0ABC9WZH4_GRUJA</name>
<feature type="region of interest" description="Disordered" evidence="1">
    <location>
        <begin position="361"/>
        <end position="391"/>
    </location>
</feature>
<organism evidence="2 3">
    <name type="scientific">Grus japonensis</name>
    <name type="common">Japanese crane</name>
    <name type="synonym">Red-crowned crane</name>
    <dbReference type="NCBI Taxonomy" id="30415"/>
    <lineage>
        <taxon>Eukaryota</taxon>
        <taxon>Metazoa</taxon>
        <taxon>Chordata</taxon>
        <taxon>Craniata</taxon>
        <taxon>Vertebrata</taxon>
        <taxon>Euteleostomi</taxon>
        <taxon>Archelosauria</taxon>
        <taxon>Archosauria</taxon>
        <taxon>Dinosauria</taxon>
        <taxon>Saurischia</taxon>
        <taxon>Theropoda</taxon>
        <taxon>Coelurosauria</taxon>
        <taxon>Aves</taxon>
        <taxon>Neognathae</taxon>
        <taxon>Neoaves</taxon>
        <taxon>Gruiformes</taxon>
        <taxon>Gruidae</taxon>
        <taxon>Grus</taxon>
    </lineage>
</organism>
<feature type="compositionally biased region" description="Basic and acidic residues" evidence="1">
    <location>
        <begin position="593"/>
        <end position="604"/>
    </location>
</feature>
<dbReference type="PRINTS" id="PR01345">
    <property type="entry name" value="CERVTRCPTASE"/>
</dbReference>
<dbReference type="InterPro" id="IPR029357">
    <property type="entry name" value="SPATA7"/>
</dbReference>
<dbReference type="AlphaFoldDB" id="A0ABC9WZH4"/>
<comment type="caution">
    <text evidence="2">The sequence shown here is derived from an EMBL/GenBank/DDBJ whole genome shotgun (WGS) entry which is preliminary data.</text>
</comment>
<proteinExistence type="predicted"/>
<feature type="region of interest" description="Disordered" evidence="1">
    <location>
        <begin position="584"/>
        <end position="640"/>
    </location>
</feature>
<gene>
    <name evidence="2" type="ORF">GRJ2_001550600</name>
</gene>
<evidence type="ECO:0000313" key="3">
    <source>
        <dbReference type="Proteomes" id="UP001623348"/>
    </source>
</evidence>
<protein>
    <submittedName>
        <fullName evidence="2">Spermatogenesis-associated protein 7</fullName>
    </submittedName>
</protein>
<sequence>MDSGIECTLSKFADDTKLCGVVDTLEGRDAIQRDLDRLERWARANSMKFNKAKCKVLHVGWRNPKHNYRLGKEWIESSPEEKDLGVLIDEKLSMSQQCVLAAQKANRVLGCIKRGVTSRSREVILPLYSALVRPHLEYCVQLWGPQYRRDMELLERVQGRATKLIRGMEHLSCEDRLRELGLFSLEKRRLQGDLIAAYQYLKGPTRKMERDCLQGHGVTGQGRFLEAEDKDGLFPCAQQAQYLSRTLSPYGEHGLVHSSPVKYARKDSRNTSNASNSNSRVSTSSTPRKHSGLSCSCSTDSSVSISHSQRCQGSNSKACSGDLLDRHPEFFTDRRKPFTPRTLISDAKSFLSEYRYYTPARRKRKNHRKQHVEAQTQTDVISFPSADKASERKVMTEQQKITLKMNEFCRGQRASEERVETAEDRRYTVDEPEREIAAFPYSFLRETSLYSQQSSARRTIEAEEEELLYLAFIEDVTNEILSLGLFSDRVLEQLFECHVQENKNRLDESKMRHLLDVLKADLGCSPGSGAEQIHAGREAFDSLDLQEFDTMEELKFTSKSQRQRKATKSEEFFGTVDLPLKEPNKYESPVFRESSKDTQSKDDFSEGVADMMDARRESDSSVKSEEDSDDTSPSHEATLNLVTCDSYLEANKELDDLEESFAEALQIT</sequence>
<evidence type="ECO:0000256" key="1">
    <source>
        <dbReference type="SAM" id="MobiDB-lite"/>
    </source>
</evidence>